<feature type="region of interest" description="Disordered" evidence="1">
    <location>
        <begin position="1"/>
        <end position="46"/>
    </location>
</feature>
<dbReference type="EMBL" id="DVLF01000060">
    <property type="protein sequence ID" value="HIT49742.1"/>
    <property type="molecule type" value="Genomic_DNA"/>
</dbReference>
<reference evidence="2" key="2">
    <citation type="journal article" date="2021" name="PeerJ">
        <title>Extensive microbial diversity within the chicken gut microbiome revealed by metagenomics and culture.</title>
        <authorList>
            <person name="Gilroy R."/>
            <person name="Ravi A."/>
            <person name="Getino M."/>
            <person name="Pursley I."/>
            <person name="Horton D.L."/>
            <person name="Alikhan N.F."/>
            <person name="Baker D."/>
            <person name="Gharbi K."/>
            <person name="Hall N."/>
            <person name="Watson M."/>
            <person name="Adriaenssens E.M."/>
            <person name="Foster-Nyarko E."/>
            <person name="Jarju S."/>
            <person name="Secka A."/>
            <person name="Antonio M."/>
            <person name="Oren A."/>
            <person name="Chaudhuri R.R."/>
            <person name="La Ragione R."/>
            <person name="Hildebrand F."/>
            <person name="Pallen M.J."/>
        </authorList>
    </citation>
    <scope>NUCLEOTIDE SEQUENCE</scope>
    <source>
        <strain evidence="2">ChiW17-6978</strain>
    </source>
</reference>
<evidence type="ECO:0000313" key="3">
    <source>
        <dbReference type="Proteomes" id="UP000886758"/>
    </source>
</evidence>
<sequence>MKYSFGQNNPSIKPHLTHPKILCTKSKENEGKESFKKNTTQPKDKK</sequence>
<reference evidence="2" key="1">
    <citation type="submission" date="2020-10" db="EMBL/GenBank/DDBJ databases">
        <authorList>
            <person name="Gilroy R."/>
        </authorList>
    </citation>
    <scope>NUCLEOTIDE SEQUENCE</scope>
    <source>
        <strain evidence="2">ChiW17-6978</strain>
    </source>
</reference>
<gene>
    <name evidence="2" type="ORF">IAD46_01815</name>
</gene>
<dbReference type="AlphaFoldDB" id="A0A9D1KIR3"/>
<protein>
    <submittedName>
        <fullName evidence="2">Uncharacterized protein</fullName>
    </submittedName>
</protein>
<proteinExistence type="predicted"/>
<feature type="compositionally biased region" description="Polar residues" evidence="1">
    <location>
        <begin position="37"/>
        <end position="46"/>
    </location>
</feature>
<feature type="compositionally biased region" description="Basic and acidic residues" evidence="1">
    <location>
        <begin position="25"/>
        <end position="36"/>
    </location>
</feature>
<feature type="compositionally biased region" description="Polar residues" evidence="1">
    <location>
        <begin position="1"/>
        <end position="11"/>
    </location>
</feature>
<evidence type="ECO:0000313" key="2">
    <source>
        <dbReference type="EMBL" id="HIT49742.1"/>
    </source>
</evidence>
<accession>A0A9D1KIR3</accession>
<comment type="caution">
    <text evidence="2">The sequence shown here is derived from an EMBL/GenBank/DDBJ whole genome shotgun (WGS) entry which is preliminary data.</text>
</comment>
<organism evidence="2 3">
    <name type="scientific">Candidatus Pelethenecus faecipullorum</name>
    <dbReference type="NCBI Taxonomy" id="2840900"/>
    <lineage>
        <taxon>Bacteria</taxon>
        <taxon>Bacillati</taxon>
        <taxon>Mycoplasmatota</taxon>
        <taxon>Mollicutes</taxon>
        <taxon>Candidatus Pelethenecus</taxon>
    </lineage>
</organism>
<evidence type="ECO:0000256" key="1">
    <source>
        <dbReference type="SAM" id="MobiDB-lite"/>
    </source>
</evidence>
<name>A0A9D1KIR3_9MOLU</name>
<dbReference type="Proteomes" id="UP000886758">
    <property type="component" value="Unassembled WGS sequence"/>
</dbReference>